<dbReference type="RefSeq" id="WP_143681616.1">
    <property type="nucleotide sequence ID" value="NZ_FZOF01000011.1"/>
</dbReference>
<gene>
    <name evidence="1" type="ORF">SAMN05216252_11166</name>
</gene>
<evidence type="ECO:0000313" key="1">
    <source>
        <dbReference type="EMBL" id="SNS95672.1"/>
    </source>
</evidence>
<evidence type="ECO:0000313" key="2">
    <source>
        <dbReference type="Proteomes" id="UP000198280"/>
    </source>
</evidence>
<sequence>MAAPVLETLSRLPALEHSDRRFPWLATVAFLEVNGHTLDHPAQKEAVPLVTVVARGATGVQACARQLRRWAHS</sequence>
<keyword evidence="2" id="KW-1185">Reference proteome</keyword>
<name>A0A239IQJ8_9ACTN</name>
<proteinExistence type="predicted"/>
<reference evidence="1 2" key="1">
    <citation type="submission" date="2017-06" db="EMBL/GenBank/DDBJ databases">
        <authorList>
            <person name="Kim H.J."/>
            <person name="Triplett B.A."/>
        </authorList>
    </citation>
    <scope>NUCLEOTIDE SEQUENCE [LARGE SCALE GENOMIC DNA]</scope>
    <source>
        <strain evidence="1 2">CGMCC 4.1858</strain>
    </source>
</reference>
<dbReference type="Proteomes" id="UP000198280">
    <property type="component" value="Unassembled WGS sequence"/>
</dbReference>
<dbReference type="Gene3D" id="1.10.1790.50">
    <property type="match status" value="1"/>
</dbReference>
<dbReference type="EMBL" id="FZOF01000011">
    <property type="protein sequence ID" value="SNS95672.1"/>
    <property type="molecule type" value="Genomic_DNA"/>
</dbReference>
<protein>
    <submittedName>
        <fullName evidence="1">Death on curing protein</fullName>
    </submittedName>
</protein>
<organism evidence="1 2">
    <name type="scientific">Actinacidiphila glaucinigra</name>
    <dbReference type="NCBI Taxonomy" id="235986"/>
    <lineage>
        <taxon>Bacteria</taxon>
        <taxon>Bacillati</taxon>
        <taxon>Actinomycetota</taxon>
        <taxon>Actinomycetes</taxon>
        <taxon>Kitasatosporales</taxon>
        <taxon>Streptomycetaceae</taxon>
        <taxon>Actinacidiphila</taxon>
    </lineage>
</organism>
<accession>A0A239IQJ8</accession>
<dbReference type="AlphaFoldDB" id="A0A239IQJ8"/>